<protein>
    <submittedName>
        <fullName evidence="1">Uncharacterized protein</fullName>
    </submittedName>
</protein>
<gene>
    <name evidence="1" type="ORF">SAMN06295960_1696</name>
</gene>
<name>A0A1X7JL82_9BACL</name>
<accession>A0A1X7JL82</accession>
<proteinExistence type="predicted"/>
<organism evidence="1 2">
    <name type="scientific">Paenibacillus aquistagni</name>
    <dbReference type="NCBI Taxonomy" id="1852522"/>
    <lineage>
        <taxon>Bacteria</taxon>
        <taxon>Bacillati</taxon>
        <taxon>Bacillota</taxon>
        <taxon>Bacilli</taxon>
        <taxon>Bacillales</taxon>
        <taxon>Paenibacillaceae</taxon>
        <taxon>Paenibacillus</taxon>
    </lineage>
</organism>
<sequence length="263" mass="29361">MKPYYHSLMNEMKVRVREMRQGHFRTGIIPLLLLLVLIPLGCTTSKQETQRESMKAAAIEEVKDTVVLDVDGGTYIPDLTHHYELNWESGMRVSDVLKASGVIKLSEDQKSIASVSDASLDPNMAWGVTLNDKELLIPQQLNKQVYAKDRLVVYVKKLEVKTSSAAASDITITLQEAQNHAKVHTSTFVIPWETSSKLTDILNQFGPVELSPDHTAIQSIEDDPITEASDVRVSLNGERVDVSKLDAIRIEPASHLTIEWNSK</sequence>
<evidence type="ECO:0000313" key="2">
    <source>
        <dbReference type="Proteomes" id="UP000193834"/>
    </source>
</evidence>
<reference evidence="1 2" key="1">
    <citation type="submission" date="2017-04" db="EMBL/GenBank/DDBJ databases">
        <authorList>
            <person name="Afonso C.L."/>
            <person name="Miller P.J."/>
            <person name="Scott M.A."/>
            <person name="Spackman E."/>
            <person name="Goraichik I."/>
            <person name="Dimitrov K.M."/>
            <person name="Suarez D.L."/>
            <person name="Swayne D.E."/>
        </authorList>
    </citation>
    <scope>NUCLEOTIDE SEQUENCE [LARGE SCALE GENOMIC DNA]</scope>
    <source>
        <strain evidence="1 2">11</strain>
    </source>
</reference>
<dbReference type="EMBL" id="FXAZ01000001">
    <property type="protein sequence ID" value="SMG28565.1"/>
    <property type="molecule type" value="Genomic_DNA"/>
</dbReference>
<dbReference type="OrthoDB" id="2677181at2"/>
<dbReference type="AlphaFoldDB" id="A0A1X7JL82"/>
<dbReference type="STRING" id="1852522.SAMN06295960_1696"/>
<dbReference type="RefSeq" id="WP_085493804.1">
    <property type="nucleotide sequence ID" value="NZ_FXAZ01000001.1"/>
</dbReference>
<evidence type="ECO:0000313" key="1">
    <source>
        <dbReference type="EMBL" id="SMG28565.1"/>
    </source>
</evidence>
<keyword evidence="2" id="KW-1185">Reference proteome</keyword>
<dbReference type="Proteomes" id="UP000193834">
    <property type="component" value="Unassembled WGS sequence"/>
</dbReference>